<comment type="pathway">
    <text evidence="2">Protein modification; protein sumoylation.</text>
</comment>
<dbReference type="InterPro" id="IPR045886">
    <property type="entry name" value="ThiF/MoeB/HesA"/>
</dbReference>
<evidence type="ECO:0000313" key="11">
    <source>
        <dbReference type="Proteomes" id="UP001558652"/>
    </source>
</evidence>
<dbReference type="InterPro" id="IPR000011">
    <property type="entry name" value="UBQ/SUMO-activ_enz_E1-like"/>
</dbReference>
<dbReference type="InterPro" id="IPR035985">
    <property type="entry name" value="Ubiquitin-activating_enz"/>
</dbReference>
<evidence type="ECO:0000256" key="6">
    <source>
        <dbReference type="ARBA" id="ARBA00026003"/>
    </source>
</evidence>
<dbReference type="PRINTS" id="PR01849">
    <property type="entry name" value="UBIQUITINACT"/>
</dbReference>
<keyword evidence="11" id="KW-1185">Reference proteome</keyword>
<evidence type="ECO:0000256" key="3">
    <source>
        <dbReference type="ARBA" id="ARBA00005673"/>
    </source>
</evidence>
<keyword evidence="5" id="KW-0539">Nucleus</keyword>
<dbReference type="Pfam" id="PF00899">
    <property type="entry name" value="ThiF"/>
    <property type="match status" value="1"/>
</dbReference>
<evidence type="ECO:0000313" key="10">
    <source>
        <dbReference type="EMBL" id="KAL1128883.1"/>
    </source>
</evidence>
<comment type="similarity">
    <text evidence="3">Belongs to the ubiquitin-activating E1 family.</text>
</comment>
<dbReference type="InterPro" id="IPR000594">
    <property type="entry name" value="ThiF_NAD_FAD-bd"/>
</dbReference>
<keyword evidence="4" id="KW-0833">Ubl conjugation pathway</keyword>
<comment type="subcellular location">
    <subcellularLocation>
        <location evidence="1">Nucleus</location>
    </subcellularLocation>
</comment>
<evidence type="ECO:0000256" key="5">
    <source>
        <dbReference type="ARBA" id="ARBA00023242"/>
    </source>
</evidence>
<evidence type="ECO:0000256" key="2">
    <source>
        <dbReference type="ARBA" id="ARBA00004718"/>
    </source>
</evidence>
<protein>
    <recommendedName>
        <fullName evidence="7">SUMO-activating enzyme subunit 1</fullName>
    </recommendedName>
    <alternativeName>
        <fullName evidence="8">Ubiquitin-like 1-activating enzyme E1A</fullName>
    </alternativeName>
</protein>
<sequence length="299" mass="33637">MVVNAAVELTEDEEELYDRQIRLWGLESQKRLRAARVLVVGMNGLGAEVVKDVILSGVKSLTMLDDSVVSELDHHSQFLIPVEAIGKNRAEASLERAQALNPLVSVTADPGSVTSKPDEYFVPWEVIVVTGINSAQIIRINTICRQNSIMFFVGDVFGLFGYSFNDLQSHEFVEEITIPVKKPIVTPGAERATKFRLESVSTTRKRRIEFPSYDDAMEVDFSSEEHLPKLSKMDPSYFIMKGRFFCFCFFTSDRRRSCSPITLDSNSIPPASCACYPGLYIDNIVTWNPHTPLKRTDLN</sequence>
<comment type="subunit">
    <text evidence="6">Heterodimer of SAE1 and UBA2/SAE2. The heterodimer corresponds to the two domains that are encoded on a single polypeptide chain in ubiquitin-activating enzyme E1. Interacts with UBE2I.</text>
</comment>
<reference evidence="10 11" key="1">
    <citation type="submission" date="2024-07" db="EMBL/GenBank/DDBJ databases">
        <title>Chromosome-level genome assembly of the water stick insect Ranatra chinensis (Heteroptera: Nepidae).</title>
        <authorList>
            <person name="Liu X."/>
        </authorList>
    </citation>
    <scope>NUCLEOTIDE SEQUENCE [LARGE SCALE GENOMIC DNA]</scope>
    <source>
        <strain evidence="10">Cailab_2021Rc</strain>
        <tissue evidence="10">Muscle</tissue>
    </source>
</reference>
<proteinExistence type="inferred from homology"/>
<dbReference type="Gene3D" id="3.40.50.720">
    <property type="entry name" value="NAD(P)-binding Rossmann-like Domain"/>
    <property type="match status" value="1"/>
</dbReference>
<name>A0ABD0YC45_9HEMI</name>
<evidence type="ECO:0000256" key="7">
    <source>
        <dbReference type="ARBA" id="ARBA00044187"/>
    </source>
</evidence>
<organism evidence="10 11">
    <name type="scientific">Ranatra chinensis</name>
    <dbReference type="NCBI Taxonomy" id="642074"/>
    <lineage>
        <taxon>Eukaryota</taxon>
        <taxon>Metazoa</taxon>
        <taxon>Ecdysozoa</taxon>
        <taxon>Arthropoda</taxon>
        <taxon>Hexapoda</taxon>
        <taxon>Insecta</taxon>
        <taxon>Pterygota</taxon>
        <taxon>Neoptera</taxon>
        <taxon>Paraneoptera</taxon>
        <taxon>Hemiptera</taxon>
        <taxon>Heteroptera</taxon>
        <taxon>Panheteroptera</taxon>
        <taxon>Nepomorpha</taxon>
        <taxon>Nepidae</taxon>
        <taxon>Ranatrinae</taxon>
        <taxon>Ranatra</taxon>
    </lineage>
</organism>
<dbReference type="SUPFAM" id="SSF69572">
    <property type="entry name" value="Activating enzymes of the ubiquitin-like proteins"/>
    <property type="match status" value="1"/>
</dbReference>
<evidence type="ECO:0000256" key="1">
    <source>
        <dbReference type="ARBA" id="ARBA00004123"/>
    </source>
</evidence>
<dbReference type="AlphaFoldDB" id="A0ABD0YC45"/>
<dbReference type="EMBL" id="JBFDAA010000009">
    <property type="protein sequence ID" value="KAL1128883.1"/>
    <property type="molecule type" value="Genomic_DNA"/>
</dbReference>
<gene>
    <name evidence="10" type="ORF">AAG570_013417</name>
</gene>
<dbReference type="PANTHER" id="PTHR10953">
    <property type="entry name" value="UBIQUITIN-ACTIVATING ENZYME E1"/>
    <property type="match status" value="1"/>
</dbReference>
<evidence type="ECO:0000259" key="9">
    <source>
        <dbReference type="Pfam" id="PF00899"/>
    </source>
</evidence>
<accession>A0ABD0YC45</accession>
<dbReference type="Proteomes" id="UP001558652">
    <property type="component" value="Unassembled WGS sequence"/>
</dbReference>
<dbReference type="PANTHER" id="PTHR10953:SF162">
    <property type="entry name" value="SUMO-ACTIVATING ENZYME SUBUNIT 1"/>
    <property type="match status" value="1"/>
</dbReference>
<evidence type="ECO:0000256" key="8">
    <source>
        <dbReference type="ARBA" id="ARBA00044354"/>
    </source>
</evidence>
<comment type="caution">
    <text evidence="10">The sequence shown here is derived from an EMBL/GenBank/DDBJ whole genome shotgun (WGS) entry which is preliminary data.</text>
</comment>
<feature type="domain" description="THIF-type NAD/FAD binding fold" evidence="9">
    <location>
        <begin position="17"/>
        <end position="162"/>
    </location>
</feature>
<evidence type="ECO:0000256" key="4">
    <source>
        <dbReference type="ARBA" id="ARBA00022786"/>
    </source>
</evidence>